<dbReference type="InterPro" id="IPR013320">
    <property type="entry name" value="ConA-like_dom_sf"/>
</dbReference>
<organism evidence="1 2">
    <name type="scientific">Saltatorellus ferox</name>
    <dbReference type="NCBI Taxonomy" id="2528018"/>
    <lineage>
        <taxon>Bacteria</taxon>
        <taxon>Pseudomonadati</taxon>
        <taxon>Planctomycetota</taxon>
        <taxon>Planctomycetia</taxon>
        <taxon>Planctomycetia incertae sedis</taxon>
        <taxon>Saltatorellus</taxon>
    </lineage>
</organism>
<dbReference type="Gene3D" id="2.60.120.200">
    <property type="match status" value="1"/>
</dbReference>
<sequence>MHFTFDGMDVTNVASPGYAAAATNQGMIFTPSTGCGRGFAAESVGSSLLIETNYAVDFGTSSWTIGMIVDLETGGNGFQYFFGANSASTMRCFCNGASGQDNIMLRSPGGDIVIDGATTLGTPHQIVFVYDSVAQEIRGYLDGVLTETMPQSSALDLNGTAADFQVGGHLGGTMLTGSTIDEFRVYRRAVDQSEITSWAACTGGSGMNYCTPAVNSTGVAASIFGTGSTVVTNNSFELGARDMPVFSFAFFITSQTQGFAMNPGGSAGNLCVTGSVGRYVGPGQIQQSNLAGEISLAIDLTATPQPNGFVSVQPGETWNFQVWYRDSAGGVPTSNFSDGLQVDFL</sequence>
<dbReference type="RefSeq" id="WP_145202825.1">
    <property type="nucleotide sequence ID" value="NZ_CP036434.1"/>
</dbReference>
<accession>A0A518EYA5</accession>
<dbReference type="Proteomes" id="UP000320390">
    <property type="component" value="Chromosome"/>
</dbReference>
<name>A0A518EYA5_9BACT</name>
<dbReference type="Pfam" id="PF13385">
    <property type="entry name" value="Laminin_G_3"/>
    <property type="match status" value="1"/>
</dbReference>
<dbReference type="AlphaFoldDB" id="A0A518EYA5"/>
<gene>
    <name evidence="1" type="ORF">Poly30_46270</name>
</gene>
<reference evidence="1 2" key="1">
    <citation type="submission" date="2019-02" db="EMBL/GenBank/DDBJ databases">
        <title>Deep-cultivation of Planctomycetes and their phenomic and genomic characterization uncovers novel biology.</title>
        <authorList>
            <person name="Wiegand S."/>
            <person name="Jogler M."/>
            <person name="Boedeker C."/>
            <person name="Pinto D."/>
            <person name="Vollmers J."/>
            <person name="Rivas-Marin E."/>
            <person name="Kohn T."/>
            <person name="Peeters S.H."/>
            <person name="Heuer A."/>
            <person name="Rast P."/>
            <person name="Oberbeckmann S."/>
            <person name="Bunk B."/>
            <person name="Jeske O."/>
            <person name="Meyerdierks A."/>
            <person name="Storesund J.E."/>
            <person name="Kallscheuer N."/>
            <person name="Luecker S."/>
            <person name="Lage O.M."/>
            <person name="Pohl T."/>
            <person name="Merkel B.J."/>
            <person name="Hornburger P."/>
            <person name="Mueller R.-W."/>
            <person name="Bruemmer F."/>
            <person name="Labrenz M."/>
            <person name="Spormann A.M."/>
            <person name="Op den Camp H."/>
            <person name="Overmann J."/>
            <person name="Amann R."/>
            <person name="Jetten M.S.M."/>
            <person name="Mascher T."/>
            <person name="Medema M.H."/>
            <person name="Devos D.P."/>
            <person name="Kaster A.-K."/>
            <person name="Ovreas L."/>
            <person name="Rohde M."/>
            <person name="Galperin M.Y."/>
            <person name="Jogler C."/>
        </authorList>
    </citation>
    <scope>NUCLEOTIDE SEQUENCE [LARGE SCALE GENOMIC DNA]</scope>
    <source>
        <strain evidence="1 2">Poly30</strain>
    </source>
</reference>
<evidence type="ECO:0000313" key="2">
    <source>
        <dbReference type="Proteomes" id="UP000320390"/>
    </source>
</evidence>
<dbReference type="EMBL" id="CP036434">
    <property type="protein sequence ID" value="QDV09070.1"/>
    <property type="molecule type" value="Genomic_DNA"/>
</dbReference>
<dbReference type="SUPFAM" id="SSF49899">
    <property type="entry name" value="Concanavalin A-like lectins/glucanases"/>
    <property type="match status" value="1"/>
</dbReference>
<keyword evidence="2" id="KW-1185">Reference proteome</keyword>
<protein>
    <recommendedName>
        <fullName evidence="3">LamG-like jellyroll fold domain-containing protein</fullName>
    </recommendedName>
</protein>
<evidence type="ECO:0000313" key="1">
    <source>
        <dbReference type="EMBL" id="QDV09070.1"/>
    </source>
</evidence>
<dbReference type="OrthoDB" id="324838at2"/>
<evidence type="ECO:0008006" key="3">
    <source>
        <dbReference type="Google" id="ProtNLM"/>
    </source>
</evidence>
<proteinExistence type="predicted"/>